<protein>
    <recommendedName>
        <fullName evidence="1">YcaO domain-containing protein</fullName>
    </recommendedName>
</protein>
<evidence type="ECO:0000313" key="2">
    <source>
        <dbReference type="EMBL" id="CAN90948.1"/>
    </source>
</evidence>
<evidence type="ECO:0000259" key="1">
    <source>
        <dbReference type="PROSITE" id="PS51664"/>
    </source>
</evidence>
<gene>
    <name evidence="2" type="ordered locus">sce0791</name>
</gene>
<dbReference type="eggNOG" id="COG1944">
    <property type="taxonomic scope" value="Bacteria"/>
</dbReference>
<dbReference type="BioCyc" id="SCEL448385:SCE_RS04150-MONOMER"/>
<dbReference type="HOGENOM" id="CLU_056369_0_0_7"/>
<dbReference type="Pfam" id="PF02624">
    <property type="entry name" value="YcaO"/>
    <property type="match status" value="1"/>
</dbReference>
<evidence type="ECO:0000313" key="3">
    <source>
        <dbReference type="Proteomes" id="UP000002139"/>
    </source>
</evidence>
<proteinExistence type="predicted"/>
<organism evidence="2 3">
    <name type="scientific">Sorangium cellulosum (strain So ce56)</name>
    <name type="common">Polyangium cellulosum (strain So ce56)</name>
    <dbReference type="NCBI Taxonomy" id="448385"/>
    <lineage>
        <taxon>Bacteria</taxon>
        <taxon>Pseudomonadati</taxon>
        <taxon>Myxococcota</taxon>
        <taxon>Polyangia</taxon>
        <taxon>Polyangiales</taxon>
        <taxon>Polyangiaceae</taxon>
        <taxon>Sorangium</taxon>
    </lineage>
</organism>
<dbReference type="Proteomes" id="UP000002139">
    <property type="component" value="Chromosome"/>
</dbReference>
<feature type="domain" description="YcaO" evidence="1">
    <location>
        <begin position="71"/>
        <end position="412"/>
    </location>
</feature>
<dbReference type="PANTHER" id="PTHR37809:SF1">
    <property type="entry name" value="RIBOSOMAL PROTEIN S12 METHYLTHIOTRANSFERASE ACCESSORY FACTOR YCAO"/>
    <property type="match status" value="1"/>
</dbReference>
<dbReference type="KEGG" id="scl:sce0791"/>
<accession>A9EP78</accession>
<name>A9EP78_SORC5</name>
<sequence>MRDPWCFPPSPKLDPRVDRVTTLEDAERCVRAIAARIPITRVSDLSPLDRLRLPVFAAVTPLARDLTTHLGKGRDATSARVSAMMEAVERVSAESIPESLTLRASFSDLEGSRSPLAVDPALFDLPDDTLYSADRAITWVAGRELRSGIDILLAADLALTPPADGVLREVDTNGLASGSTVIEAVVHALCEVIERDAQAQVEFFALFGAPEGPPPPLAQIDPATLPASARGWLDALAAHDLHMAIHDITSDIGVATFWAVLTDARFPTADGVATLTFSGAGTAPRAEVALLRAITEAVQSRVGVIHGARDAWNLLPAGRRAESRTIRLRQLLPVQWKPFSAVPSFTSTDLRDDLGFLLARLAGAGMERVIAADLTRPDIGIPVVRVRVPGLSPFLVNRRRVGDRCLRHLLWP</sequence>
<keyword evidence="3" id="KW-1185">Reference proteome</keyword>
<dbReference type="NCBIfam" id="TIGR00702">
    <property type="entry name" value="YcaO-type kinase domain"/>
    <property type="match status" value="1"/>
</dbReference>
<dbReference type="AlphaFoldDB" id="A9EP78"/>
<dbReference type="Gene3D" id="3.30.1330.230">
    <property type="match status" value="2"/>
</dbReference>
<reference evidence="2 3" key="1">
    <citation type="journal article" date="2007" name="Nat. Biotechnol.">
        <title>Complete genome sequence of the myxobacterium Sorangium cellulosum.</title>
        <authorList>
            <person name="Schneiker S."/>
            <person name="Perlova O."/>
            <person name="Kaiser O."/>
            <person name="Gerth K."/>
            <person name="Alici A."/>
            <person name="Altmeyer M.O."/>
            <person name="Bartels D."/>
            <person name="Bekel T."/>
            <person name="Beyer S."/>
            <person name="Bode E."/>
            <person name="Bode H.B."/>
            <person name="Bolten C.J."/>
            <person name="Choudhuri J.V."/>
            <person name="Doss S."/>
            <person name="Elnakady Y.A."/>
            <person name="Frank B."/>
            <person name="Gaigalat L."/>
            <person name="Goesmann A."/>
            <person name="Groeger C."/>
            <person name="Gross F."/>
            <person name="Jelsbak L."/>
            <person name="Jelsbak L."/>
            <person name="Kalinowski J."/>
            <person name="Kegler C."/>
            <person name="Knauber T."/>
            <person name="Konietzny S."/>
            <person name="Kopp M."/>
            <person name="Krause L."/>
            <person name="Krug D."/>
            <person name="Linke B."/>
            <person name="Mahmud T."/>
            <person name="Martinez-Arias R."/>
            <person name="McHardy A.C."/>
            <person name="Merai M."/>
            <person name="Meyer F."/>
            <person name="Mormann S."/>
            <person name="Munoz-Dorado J."/>
            <person name="Perez J."/>
            <person name="Pradella S."/>
            <person name="Rachid S."/>
            <person name="Raddatz G."/>
            <person name="Rosenau F."/>
            <person name="Rueckert C."/>
            <person name="Sasse F."/>
            <person name="Scharfe M."/>
            <person name="Schuster S.C."/>
            <person name="Suen G."/>
            <person name="Treuner-Lange A."/>
            <person name="Velicer G.J."/>
            <person name="Vorholter F.-J."/>
            <person name="Weissman K.J."/>
            <person name="Welch R.D."/>
            <person name="Wenzel S.C."/>
            <person name="Whitworth D.E."/>
            <person name="Wilhelm S."/>
            <person name="Wittmann C."/>
            <person name="Bloecker H."/>
            <person name="Puehler A."/>
            <person name="Mueller R."/>
        </authorList>
    </citation>
    <scope>NUCLEOTIDE SEQUENCE [LARGE SCALE GENOMIC DNA]</scope>
    <source>
        <strain evidence="3">So ce56</strain>
    </source>
</reference>
<dbReference type="InterPro" id="IPR003776">
    <property type="entry name" value="YcaO-like_dom"/>
</dbReference>
<dbReference type="EMBL" id="AM746676">
    <property type="protein sequence ID" value="CAN90948.1"/>
    <property type="molecule type" value="Genomic_DNA"/>
</dbReference>
<dbReference type="PANTHER" id="PTHR37809">
    <property type="entry name" value="RIBOSOMAL PROTEIN S12 METHYLTHIOTRANSFERASE ACCESSORY FACTOR YCAO"/>
    <property type="match status" value="1"/>
</dbReference>
<dbReference type="STRING" id="448385.sce0791"/>
<dbReference type="PROSITE" id="PS51664">
    <property type="entry name" value="YCAO"/>
    <property type="match status" value="1"/>
</dbReference>